<accession>A0A3N0B5V2</accession>
<dbReference type="OrthoDB" id="9803828at2"/>
<dbReference type="PROSITE" id="PS01173">
    <property type="entry name" value="LIPASE_GDXG_HIS"/>
    <property type="match status" value="1"/>
</dbReference>
<dbReference type="EMBL" id="QIBX01000001">
    <property type="protein sequence ID" value="RNL41996.1"/>
    <property type="molecule type" value="Genomic_DNA"/>
</dbReference>
<dbReference type="PANTHER" id="PTHR48081:SF8">
    <property type="entry name" value="ALPHA_BETA HYDROLASE FOLD-3 DOMAIN-CONTAINING PROTEIN-RELATED"/>
    <property type="match status" value="1"/>
</dbReference>
<protein>
    <submittedName>
        <fullName evidence="4">Acetyl esterase</fullName>
    </submittedName>
</protein>
<evidence type="ECO:0000313" key="5">
    <source>
        <dbReference type="Proteomes" id="UP000269591"/>
    </source>
</evidence>
<keyword evidence="5" id="KW-1185">Reference proteome</keyword>
<evidence type="ECO:0000256" key="2">
    <source>
        <dbReference type="ARBA" id="ARBA00022801"/>
    </source>
</evidence>
<sequence length="330" mass="37256">MDNKVDLNKFMNDQMKAVLVKSQEIAGDAFDTNAGFEEMRANYVKERAYWNEEPPAMAKVSDEFLEGPMGEFKVRYYYPGEAEKLPVIVYVHGGGFVVGSVDTHDRVCRLLATHTGAAVVSVDYHLSPESVYPTNIQEVVAVAKYLHEHGDEKGIDGNDLSFAGDSGGAVLSFAANLWLRDEEGNNSFVKTMLLYYGFYGLTDSKSRRLYGWLEDGMREEDLLYYNKIWLFGEKEGTEAELREKMAAPYVDMLHNDLKTSMPAVFLSAAELDPLRDDSECMYEALNANGVPCEYKLYDGVLHAFVIYTRMLDAANQCIEDSAEFWKKHHA</sequence>
<comment type="similarity">
    <text evidence="1">Belongs to the 'GDXG' lipolytic enzyme family.</text>
</comment>
<dbReference type="PANTHER" id="PTHR48081">
    <property type="entry name" value="AB HYDROLASE SUPERFAMILY PROTEIN C4A8.06C"/>
    <property type="match status" value="1"/>
</dbReference>
<proteinExistence type="inferred from homology"/>
<comment type="caution">
    <text evidence="4">The sequence shown here is derived from an EMBL/GenBank/DDBJ whole genome shotgun (WGS) entry which is preliminary data.</text>
</comment>
<dbReference type="InterPro" id="IPR050300">
    <property type="entry name" value="GDXG_lipolytic_enzyme"/>
</dbReference>
<dbReference type="Proteomes" id="UP000269591">
    <property type="component" value="Unassembled WGS sequence"/>
</dbReference>
<dbReference type="InterPro" id="IPR029058">
    <property type="entry name" value="AB_hydrolase_fold"/>
</dbReference>
<dbReference type="InterPro" id="IPR013094">
    <property type="entry name" value="AB_hydrolase_3"/>
</dbReference>
<feature type="domain" description="Alpha/beta hydrolase fold-3" evidence="3">
    <location>
        <begin position="88"/>
        <end position="305"/>
    </location>
</feature>
<dbReference type="InterPro" id="IPR002168">
    <property type="entry name" value="Lipase_GDXG_HIS_AS"/>
</dbReference>
<dbReference type="Gene3D" id="3.40.50.1820">
    <property type="entry name" value="alpha/beta hydrolase"/>
    <property type="match status" value="1"/>
</dbReference>
<evidence type="ECO:0000313" key="4">
    <source>
        <dbReference type="EMBL" id="RNL41996.1"/>
    </source>
</evidence>
<dbReference type="RefSeq" id="WP_123207855.1">
    <property type="nucleotide sequence ID" value="NZ_JBHTHO010000011.1"/>
</dbReference>
<name>A0A3N0B5V2_9ACTN</name>
<evidence type="ECO:0000256" key="1">
    <source>
        <dbReference type="ARBA" id="ARBA00010515"/>
    </source>
</evidence>
<evidence type="ECO:0000259" key="3">
    <source>
        <dbReference type="Pfam" id="PF07859"/>
    </source>
</evidence>
<gene>
    <name evidence="4" type="ORF">DMP06_00890</name>
</gene>
<dbReference type="GO" id="GO:0016787">
    <property type="term" value="F:hydrolase activity"/>
    <property type="evidence" value="ECO:0007669"/>
    <property type="project" value="UniProtKB-KW"/>
</dbReference>
<organism evidence="4 5">
    <name type="scientific">Slackia equolifaciens</name>
    <dbReference type="NCBI Taxonomy" id="498718"/>
    <lineage>
        <taxon>Bacteria</taxon>
        <taxon>Bacillati</taxon>
        <taxon>Actinomycetota</taxon>
        <taxon>Coriobacteriia</taxon>
        <taxon>Eggerthellales</taxon>
        <taxon>Eggerthellaceae</taxon>
        <taxon>Slackia</taxon>
    </lineage>
</organism>
<reference evidence="5" key="1">
    <citation type="submission" date="2018-05" db="EMBL/GenBank/DDBJ databases">
        <title>Genome Sequencing of selected type strains of the family Eggerthellaceae.</title>
        <authorList>
            <person name="Danylec N."/>
            <person name="Stoll D.A."/>
            <person name="Doetsch A."/>
            <person name="Huch M."/>
        </authorList>
    </citation>
    <scope>NUCLEOTIDE SEQUENCE [LARGE SCALE GENOMIC DNA]</scope>
    <source>
        <strain evidence="5">DSM 24851</strain>
    </source>
</reference>
<dbReference type="SUPFAM" id="SSF53474">
    <property type="entry name" value="alpha/beta-Hydrolases"/>
    <property type="match status" value="1"/>
</dbReference>
<dbReference type="Pfam" id="PF07859">
    <property type="entry name" value="Abhydrolase_3"/>
    <property type="match status" value="1"/>
</dbReference>
<keyword evidence="2" id="KW-0378">Hydrolase</keyword>
<dbReference type="AlphaFoldDB" id="A0A3N0B5V2"/>